<name>A0A7W2TXB1_9GAMM</name>
<protein>
    <submittedName>
        <fullName evidence="1">Uncharacterized protein</fullName>
    </submittedName>
</protein>
<dbReference type="AlphaFoldDB" id="A0A7W2TXB1"/>
<dbReference type="EMBL" id="JACFXU010000014">
    <property type="protein sequence ID" value="MBA6413534.1"/>
    <property type="molecule type" value="Genomic_DNA"/>
</dbReference>
<accession>A0A7W2TXB1</accession>
<keyword evidence="2" id="KW-1185">Reference proteome</keyword>
<dbReference type="RefSeq" id="WP_182172928.1">
    <property type="nucleotide sequence ID" value="NZ_JACFXU010000014.1"/>
</dbReference>
<proteinExistence type="predicted"/>
<evidence type="ECO:0000313" key="1">
    <source>
        <dbReference type="EMBL" id="MBA6413534.1"/>
    </source>
</evidence>
<evidence type="ECO:0000313" key="2">
    <source>
        <dbReference type="Proteomes" id="UP000539350"/>
    </source>
</evidence>
<comment type="caution">
    <text evidence="1">The sequence shown here is derived from an EMBL/GenBank/DDBJ whole genome shotgun (WGS) entry which is preliminary data.</text>
</comment>
<organism evidence="1 2">
    <name type="scientific">Sediminihaliea albiluteola</name>
    <dbReference type="NCBI Taxonomy" id="2758564"/>
    <lineage>
        <taxon>Bacteria</taxon>
        <taxon>Pseudomonadati</taxon>
        <taxon>Pseudomonadota</taxon>
        <taxon>Gammaproteobacteria</taxon>
        <taxon>Cellvibrionales</taxon>
        <taxon>Halieaceae</taxon>
        <taxon>Sediminihaliea</taxon>
    </lineage>
</organism>
<reference evidence="1 2" key="1">
    <citation type="submission" date="2020-07" db="EMBL/GenBank/DDBJ databases">
        <title>Halieaceae bacterium, F7430, whole genome shotgun sequencing project.</title>
        <authorList>
            <person name="Jiang S."/>
            <person name="Liu Z.W."/>
            <person name="Du Z.J."/>
        </authorList>
    </citation>
    <scope>NUCLEOTIDE SEQUENCE [LARGE SCALE GENOMIC DNA]</scope>
    <source>
        <strain evidence="1 2">F7430</strain>
    </source>
</reference>
<sequence>MKRKPDFLLVLMAVFGFGVLLTLMLPMAANNTVAAPASELQAGIISQD</sequence>
<gene>
    <name evidence="1" type="ORF">H2508_10480</name>
</gene>
<dbReference type="Proteomes" id="UP000539350">
    <property type="component" value="Unassembled WGS sequence"/>
</dbReference>